<dbReference type="Proteomes" id="UP001139028">
    <property type="component" value="Unassembled WGS sequence"/>
</dbReference>
<dbReference type="InterPro" id="IPR039420">
    <property type="entry name" value="WalR-like"/>
</dbReference>
<dbReference type="AlphaFoldDB" id="A0A9X2ER46"/>
<dbReference type="RefSeq" id="WP_252472860.1">
    <property type="nucleotide sequence ID" value="NZ_JALBWM010000218.1"/>
</dbReference>
<dbReference type="CDD" id="cd00383">
    <property type="entry name" value="trans_reg_C"/>
    <property type="match status" value="1"/>
</dbReference>
<dbReference type="SMART" id="SM00862">
    <property type="entry name" value="Trans_reg_C"/>
    <property type="match status" value="1"/>
</dbReference>
<dbReference type="InterPro" id="IPR001789">
    <property type="entry name" value="Sig_transdc_resp-reg_receiver"/>
</dbReference>
<dbReference type="PANTHER" id="PTHR48111:SF1">
    <property type="entry name" value="TWO-COMPONENT RESPONSE REGULATOR ORR33"/>
    <property type="match status" value="1"/>
</dbReference>
<feature type="DNA-binding region" description="OmpR/PhoB-type" evidence="7">
    <location>
        <begin position="128"/>
        <end position="227"/>
    </location>
</feature>
<feature type="domain" description="Response regulatory" evidence="8">
    <location>
        <begin position="7"/>
        <end position="119"/>
    </location>
</feature>
<dbReference type="GO" id="GO:0032993">
    <property type="term" value="C:protein-DNA complex"/>
    <property type="evidence" value="ECO:0007669"/>
    <property type="project" value="TreeGrafter"/>
</dbReference>
<evidence type="ECO:0000313" key="11">
    <source>
        <dbReference type="Proteomes" id="UP001139028"/>
    </source>
</evidence>
<evidence type="ECO:0000259" key="9">
    <source>
        <dbReference type="PROSITE" id="PS51755"/>
    </source>
</evidence>
<comment type="caution">
    <text evidence="10">The sequence shown here is derived from an EMBL/GenBank/DDBJ whole genome shotgun (WGS) entry which is preliminary data.</text>
</comment>
<evidence type="ECO:0000313" key="10">
    <source>
        <dbReference type="EMBL" id="MCO1336862.1"/>
    </source>
</evidence>
<dbReference type="CDD" id="cd17574">
    <property type="entry name" value="REC_OmpR"/>
    <property type="match status" value="1"/>
</dbReference>
<dbReference type="InterPro" id="IPR036388">
    <property type="entry name" value="WH-like_DNA-bd_sf"/>
</dbReference>
<keyword evidence="2" id="KW-0902">Two-component regulatory system</keyword>
<keyword evidence="3" id="KW-0805">Transcription regulation</keyword>
<dbReference type="Pfam" id="PF00072">
    <property type="entry name" value="Response_reg"/>
    <property type="match status" value="1"/>
</dbReference>
<evidence type="ECO:0000256" key="3">
    <source>
        <dbReference type="ARBA" id="ARBA00023015"/>
    </source>
</evidence>
<evidence type="ECO:0000256" key="5">
    <source>
        <dbReference type="ARBA" id="ARBA00023163"/>
    </source>
</evidence>
<feature type="modified residue" description="4-aspartylphosphate" evidence="6">
    <location>
        <position position="56"/>
    </location>
</feature>
<name>A0A9X2ER46_9GAMM</name>
<feature type="domain" description="OmpR/PhoB-type" evidence="9">
    <location>
        <begin position="128"/>
        <end position="227"/>
    </location>
</feature>
<dbReference type="Gene3D" id="3.40.50.2300">
    <property type="match status" value="1"/>
</dbReference>
<gene>
    <name evidence="10" type="ORF">MO867_21270</name>
</gene>
<evidence type="ECO:0000256" key="6">
    <source>
        <dbReference type="PROSITE-ProRule" id="PRU00169"/>
    </source>
</evidence>
<dbReference type="InterPro" id="IPR011006">
    <property type="entry name" value="CheY-like_superfamily"/>
</dbReference>
<evidence type="ECO:0000256" key="7">
    <source>
        <dbReference type="PROSITE-ProRule" id="PRU01091"/>
    </source>
</evidence>
<dbReference type="SMART" id="SM00448">
    <property type="entry name" value="REC"/>
    <property type="match status" value="1"/>
</dbReference>
<dbReference type="EMBL" id="JALBWM010000218">
    <property type="protein sequence ID" value="MCO1336862.1"/>
    <property type="molecule type" value="Genomic_DNA"/>
</dbReference>
<evidence type="ECO:0000256" key="2">
    <source>
        <dbReference type="ARBA" id="ARBA00023012"/>
    </source>
</evidence>
<keyword evidence="1 6" id="KW-0597">Phosphoprotein</keyword>
<dbReference type="InterPro" id="IPR001867">
    <property type="entry name" value="OmpR/PhoB-type_DNA-bd"/>
</dbReference>
<proteinExistence type="predicted"/>
<dbReference type="GO" id="GO:0000156">
    <property type="term" value="F:phosphorelay response regulator activity"/>
    <property type="evidence" value="ECO:0007669"/>
    <property type="project" value="TreeGrafter"/>
</dbReference>
<dbReference type="PROSITE" id="PS51755">
    <property type="entry name" value="OMPR_PHOB"/>
    <property type="match status" value="1"/>
</dbReference>
<dbReference type="SUPFAM" id="SSF52172">
    <property type="entry name" value="CheY-like"/>
    <property type="match status" value="1"/>
</dbReference>
<dbReference type="GO" id="GO:0006355">
    <property type="term" value="P:regulation of DNA-templated transcription"/>
    <property type="evidence" value="ECO:0007669"/>
    <property type="project" value="InterPro"/>
</dbReference>
<keyword evidence="4 7" id="KW-0238">DNA-binding</keyword>
<evidence type="ECO:0000256" key="1">
    <source>
        <dbReference type="ARBA" id="ARBA00022553"/>
    </source>
</evidence>
<accession>A0A9X2ER46</accession>
<evidence type="ECO:0000256" key="4">
    <source>
        <dbReference type="ARBA" id="ARBA00023125"/>
    </source>
</evidence>
<evidence type="ECO:0000259" key="8">
    <source>
        <dbReference type="PROSITE" id="PS50110"/>
    </source>
</evidence>
<dbReference type="Gene3D" id="1.10.10.10">
    <property type="entry name" value="Winged helix-like DNA-binding domain superfamily/Winged helix DNA-binding domain"/>
    <property type="match status" value="1"/>
</dbReference>
<dbReference type="PROSITE" id="PS50110">
    <property type="entry name" value="RESPONSE_REGULATORY"/>
    <property type="match status" value="1"/>
</dbReference>
<organism evidence="10 11">
    <name type="scientific">Microbulbifer okhotskensis</name>
    <dbReference type="NCBI Taxonomy" id="2926617"/>
    <lineage>
        <taxon>Bacteria</taxon>
        <taxon>Pseudomonadati</taxon>
        <taxon>Pseudomonadota</taxon>
        <taxon>Gammaproteobacteria</taxon>
        <taxon>Cellvibrionales</taxon>
        <taxon>Microbulbiferaceae</taxon>
        <taxon>Microbulbifer</taxon>
    </lineage>
</organism>
<dbReference type="Gene3D" id="6.10.250.690">
    <property type="match status" value="1"/>
</dbReference>
<dbReference type="GO" id="GO:0000976">
    <property type="term" value="F:transcription cis-regulatory region binding"/>
    <property type="evidence" value="ECO:0007669"/>
    <property type="project" value="TreeGrafter"/>
</dbReference>
<dbReference type="PANTHER" id="PTHR48111">
    <property type="entry name" value="REGULATOR OF RPOS"/>
    <property type="match status" value="1"/>
</dbReference>
<protein>
    <submittedName>
        <fullName evidence="10">Response regulator transcription factor</fullName>
    </submittedName>
</protein>
<dbReference type="Pfam" id="PF00486">
    <property type="entry name" value="Trans_reg_C"/>
    <property type="match status" value="1"/>
</dbReference>
<sequence length="232" mass="26354">MQGTTYTILYVEDDKSTSEILTLYLQKQKYRVLHFDNVEEAARALVNIEIDLAILDVMLPKGDGRDLLRQAVARNIPSIMVTARISEEDRLEGFDLGADDYVCKPYSPRELISRVNALLKRTKRGQQGDALLFEGLKIDLNKKEVLCDDEPLKLTAVEYALLLALANSINSVLSRDQLMSKAWGSSAEITDRAIDTHMANLRKKLKENKQSPRFIATRYGQGYQFIEKKMIL</sequence>
<keyword evidence="11" id="KW-1185">Reference proteome</keyword>
<reference evidence="10" key="1">
    <citation type="journal article" date="2022" name="Arch. Microbiol.">
        <title>Microbulbifer okhotskensis sp. nov., isolated from a deep bottom sediment of the Okhotsk Sea.</title>
        <authorList>
            <person name="Romanenko L."/>
            <person name="Kurilenko V."/>
            <person name="Otstavnykh N."/>
            <person name="Velansky P."/>
            <person name="Isaeva M."/>
            <person name="Mikhailov V."/>
        </authorList>
    </citation>
    <scope>NUCLEOTIDE SEQUENCE</scope>
    <source>
        <strain evidence="10">OS29</strain>
    </source>
</reference>
<dbReference type="GO" id="GO:0005829">
    <property type="term" value="C:cytosol"/>
    <property type="evidence" value="ECO:0007669"/>
    <property type="project" value="TreeGrafter"/>
</dbReference>
<keyword evidence="5" id="KW-0804">Transcription</keyword>